<reference evidence="2" key="1">
    <citation type="submission" date="2025-08" db="UniProtKB">
        <authorList>
            <consortium name="Ensembl"/>
        </authorList>
    </citation>
    <scope>IDENTIFICATION</scope>
</reference>
<reference evidence="2" key="2">
    <citation type="submission" date="2025-09" db="UniProtKB">
        <authorList>
            <consortium name="Ensembl"/>
        </authorList>
    </citation>
    <scope>IDENTIFICATION</scope>
</reference>
<accession>A0A674IQW2</accession>
<feature type="region of interest" description="Disordered" evidence="1">
    <location>
        <begin position="55"/>
        <end position="109"/>
    </location>
</feature>
<dbReference type="InterPro" id="IPR038832">
    <property type="entry name" value="CDCA3"/>
</dbReference>
<proteinExistence type="predicted"/>
<protein>
    <submittedName>
        <fullName evidence="2">Cell division cycle associated 3</fullName>
    </submittedName>
</protein>
<dbReference type="AlphaFoldDB" id="A0A674IQW2"/>
<keyword evidence="3" id="KW-1185">Reference proteome</keyword>
<name>A0A674IQW2_9SAUR</name>
<evidence type="ECO:0000313" key="2">
    <source>
        <dbReference type="Ensembl" id="ENSTMTP00000011891.1"/>
    </source>
</evidence>
<dbReference type="Proteomes" id="UP000472274">
    <property type="component" value="Unplaced"/>
</dbReference>
<dbReference type="PANTHER" id="PTHR34756">
    <property type="entry name" value="CELL DIVISION CYCLE-ASSOCIATED PROTEIN 3"/>
    <property type="match status" value="1"/>
</dbReference>
<sequence>VRATEQIQSWDPRSPTLGISRTPMKAVMADTINCLVKQLSEAFGAETMEHESLLEKPLDQGPNLGAACVPGEETNGKNPQGEGSARVVSQEKIPMRGEEKQPPSNTCAQPKYQLCSTDNVFVVHTLLPIISLSRSSSSVPNLEEAVPGASSHGHAICCHPQTAHPVVMTGEDP</sequence>
<evidence type="ECO:0000313" key="3">
    <source>
        <dbReference type="Proteomes" id="UP000472274"/>
    </source>
</evidence>
<gene>
    <name evidence="2" type="primary">CDCA3</name>
</gene>
<dbReference type="Ensembl" id="ENSTMTT00000012289.1">
    <property type="protein sequence ID" value="ENSTMTP00000011891.1"/>
    <property type="gene ID" value="ENSTMTG00000008609.1"/>
</dbReference>
<dbReference type="GeneTree" id="ENSGT01030000236432"/>
<evidence type="ECO:0000256" key="1">
    <source>
        <dbReference type="SAM" id="MobiDB-lite"/>
    </source>
</evidence>
<organism evidence="2 3">
    <name type="scientific">Terrapene triunguis</name>
    <name type="common">Three-toed box turtle</name>
    <dbReference type="NCBI Taxonomy" id="2587831"/>
    <lineage>
        <taxon>Eukaryota</taxon>
        <taxon>Metazoa</taxon>
        <taxon>Chordata</taxon>
        <taxon>Craniata</taxon>
        <taxon>Vertebrata</taxon>
        <taxon>Euteleostomi</taxon>
        <taxon>Archelosauria</taxon>
        <taxon>Testudinata</taxon>
        <taxon>Testudines</taxon>
        <taxon>Cryptodira</taxon>
        <taxon>Durocryptodira</taxon>
        <taxon>Testudinoidea</taxon>
        <taxon>Emydidae</taxon>
        <taxon>Terrapene</taxon>
    </lineage>
</organism>
<dbReference type="PANTHER" id="PTHR34756:SF1">
    <property type="entry name" value="CELL DIVISION CYCLE-ASSOCIATED PROTEIN 3"/>
    <property type="match status" value="1"/>
</dbReference>